<feature type="domain" description="ABC transporter" evidence="8">
    <location>
        <begin position="3"/>
        <end position="235"/>
    </location>
</feature>
<keyword evidence="7" id="KW-0472">Membrane</keyword>
<dbReference type="InterPro" id="IPR003439">
    <property type="entry name" value="ABC_transporter-like_ATP-bd"/>
</dbReference>
<dbReference type="GO" id="GO:0055052">
    <property type="term" value="C:ATP-binding cassette (ABC) transporter complex, substrate-binding subunit-containing"/>
    <property type="evidence" value="ECO:0007669"/>
    <property type="project" value="TreeGrafter"/>
</dbReference>
<organism evidence="9 10">
    <name type="scientific">Roseovarius aestuarii</name>
    <dbReference type="NCBI Taxonomy" id="475083"/>
    <lineage>
        <taxon>Bacteria</taxon>
        <taxon>Pseudomonadati</taxon>
        <taxon>Pseudomonadota</taxon>
        <taxon>Alphaproteobacteria</taxon>
        <taxon>Rhodobacterales</taxon>
        <taxon>Roseobacteraceae</taxon>
        <taxon>Roseovarius</taxon>
    </lineage>
</organism>
<dbReference type="InterPro" id="IPR027417">
    <property type="entry name" value="P-loop_NTPase"/>
</dbReference>
<dbReference type="SUPFAM" id="SSF50331">
    <property type="entry name" value="MOP-like"/>
    <property type="match status" value="1"/>
</dbReference>
<dbReference type="Pfam" id="PF00005">
    <property type="entry name" value="ABC_tran"/>
    <property type="match status" value="1"/>
</dbReference>
<dbReference type="AlphaFoldDB" id="A0A1X7BLZ9"/>
<dbReference type="GO" id="GO:0016887">
    <property type="term" value="F:ATP hydrolysis activity"/>
    <property type="evidence" value="ECO:0007669"/>
    <property type="project" value="InterPro"/>
</dbReference>
<evidence type="ECO:0000256" key="4">
    <source>
        <dbReference type="ARBA" id="ARBA00022741"/>
    </source>
</evidence>
<dbReference type="Proteomes" id="UP000193224">
    <property type="component" value="Unassembled WGS sequence"/>
</dbReference>
<evidence type="ECO:0000256" key="3">
    <source>
        <dbReference type="ARBA" id="ARBA00022475"/>
    </source>
</evidence>
<dbReference type="PANTHER" id="PTHR43875">
    <property type="entry name" value="MALTODEXTRIN IMPORT ATP-BINDING PROTEIN MSMX"/>
    <property type="match status" value="1"/>
</dbReference>
<proteinExistence type="inferred from homology"/>
<keyword evidence="4" id="KW-0547">Nucleotide-binding</keyword>
<dbReference type="GO" id="GO:0005524">
    <property type="term" value="F:ATP binding"/>
    <property type="evidence" value="ECO:0007669"/>
    <property type="project" value="UniProtKB-KW"/>
</dbReference>
<dbReference type="InterPro" id="IPR013611">
    <property type="entry name" value="Transp-assoc_OB_typ2"/>
</dbReference>
<dbReference type="EMBL" id="FWXB01000001">
    <property type="protein sequence ID" value="SMC10648.1"/>
    <property type="molecule type" value="Genomic_DNA"/>
</dbReference>
<dbReference type="PROSITE" id="PS00211">
    <property type="entry name" value="ABC_TRANSPORTER_1"/>
    <property type="match status" value="1"/>
</dbReference>
<dbReference type="Gene3D" id="3.40.50.300">
    <property type="entry name" value="P-loop containing nucleotide triphosphate hydrolases"/>
    <property type="match status" value="1"/>
</dbReference>
<keyword evidence="6" id="KW-1278">Translocase</keyword>
<evidence type="ECO:0000313" key="10">
    <source>
        <dbReference type="Proteomes" id="UP000193224"/>
    </source>
</evidence>
<dbReference type="PANTHER" id="PTHR43875:SF15">
    <property type="entry name" value="TREHALOSE IMPORT ATP-BINDING PROTEIN SUGC"/>
    <property type="match status" value="1"/>
</dbReference>
<evidence type="ECO:0000259" key="8">
    <source>
        <dbReference type="PROSITE" id="PS50893"/>
    </source>
</evidence>
<accession>A0A1X7BLZ9</accession>
<evidence type="ECO:0000256" key="7">
    <source>
        <dbReference type="ARBA" id="ARBA00023136"/>
    </source>
</evidence>
<evidence type="ECO:0000256" key="5">
    <source>
        <dbReference type="ARBA" id="ARBA00022840"/>
    </source>
</evidence>
<protein>
    <submittedName>
        <fullName evidence="9">Spermidine/putrescine import ATP-binding protein PotA</fullName>
        <ecNumber evidence="9">3.6.3.31</ecNumber>
    </submittedName>
</protein>
<dbReference type="Pfam" id="PF08402">
    <property type="entry name" value="TOBE_2"/>
    <property type="match status" value="1"/>
</dbReference>
<keyword evidence="5 9" id="KW-0067">ATP-binding</keyword>
<dbReference type="InterPro" id="IPR017871">
    <property type="entry name" value="ABC_transporter-like_CS"/>
</dbReference>
<gene>
    <name evidence="9" type="primary">potA_2</name>
    <name evidence="9" type="ORF">ROA7745_00455</name>
</gene>
<dbReference type="SUPFAM" id="SSF52540">
    <property type="entry name" value="P-loop containing nucleoside triphosphate hydrolases"/>
    <property type="match status" value="1"/>
</dbReference>
<dbReference type="InterPro" id="IPR047641">
    <property type="entry name" value="ABC_transpr_MalK/UgpC-like"/>
</dbReference>
<evidence type="ECO:0000313" key="9">
    <source>
        <dbReference type="EMBL" id="SMC10648.1"/>
    </source>
</evidence>
<dbReference type="SMART" id="SM00382">
    <property type="entry name" value="AAA"/>
    <property type="match status" value="1"/>
</dbReference>
<keyword evidence="10" id="KW-1185">Reference proteome</keyword>
<reference evidence="9 10" key="1">
    <citation type="submission" date="2017-03" db="EMBL/GenBank/DDBJ databases">
        <authorList>
            <person name="Afonso C.L."/>
            <person name="Miller P.J."/>
            <person name="Scott M.A."/>
            <person name="Spackman E."/>
            <person name="Goraichik I."/>
            <person name="Dimitrov K.M."/>
            <person name="Suarez D.L."/>
            <person name="Swayne D.E."/>
        </authorList>
    </citation>
    <scope>NUCLEOTIDE SEQUENCE [LARGE SCALE GENOMIC DNA]</scope>
    <source>
        <strain evidence="9 10">CECT 7745</strain>
    </source>
</reference>
<dbReference type="InterPro" id="IPR008995">
    <property type="entry name" value="Mo/tungstate-bd_C_term_dom"/>
</dbReference>
<evidence type="ECO:0000256" key="1">
    <source>
        <dbReference type="ARBA" id="ARBA00005417"/>
    </source>
</evidence>
<comment type="similarity">
    <text evidence="1">Belongs to the ABC transporter superfamily.</text>
</comment>
<keyword evidence="3" id="KW-1003">Cell membrane</keyword>
<name>A0A1X7BLZ9_9RHOB</name>
<keyword evidence="2" id="KW-0813">Transport</keyword>
<dbReference type="RefSeq" id="WP_085798590.1">
    <property type="nucleotide sequence ID" value="NZ_FWXB01000001.1"/>
</dbReference>
<sequence>MTLRLTNTAKTYPDGTRALLPTGLTVDTGEVVSLLGPSGCGKTTLLRIIAGLETPDAGGEIWFDEDNVTALPVERRNVGMVFQSYALFPNMSVRANIGYGLKMQRLPKPEIDARVHEVLDMCQLGDFSHRDIAALSGGQRQRVALARAIAPRPRVLLLDEPLSALDAALRETLRDELAILLRKFEITAIFVTHDQDEAMAIADRVAVMSQGRVAQSGTPEELYRNPQSAFVAGFVGNAMQLKGQIDGSALMLPGGVLPLQQDGTGQDVFVRAEDVLVDPTGPLSGQVESVTFLGTHYRVSIRGIMTDVLTSIFPGQNAPKPGDTVQISIKPEALMLLQQTGSAE</sequence>
<dbReference type="PROSITE" id="PS50893">
    <property type="entry name" value="ABC_TRANSPORTER_2"/>
    <property type="match status" value="1"/>
</dbReference>
<evidence type="ECO:0000256" key="6">
    <source>
        <dbReference type="ARBA" id="ARBA00022967"/>
    </source>
</evidence>
<dbReference type="OrthoDB" id="9802264at2"/>
<keyword evidence="9" id="KW-0378">Hydrolase</keyword>
<dbReference type="GO" id="GO:0140359">
    <property type="term" value="F:ABC-type transporter activity"/>
    <property type="evidence" value="ECO:0007669"/>
    <property type="project" value="UniProtKB-ARBA"/>
</dbReference>
<dbReference type="EC" id="3.6.3.31" evidence="9"/>
<evidence type="ECO:0000256" key="2">
    <source>
        <dbReference type="ARBA" id="ARBA00022448"/>
    </source>
</evidence>
<dbReference type="InterPro" id="IPR003593">
    <property type="entry name" value="AAA+_ATPase"/>
</dbReference>
<dbReference type="FunFam" id="3.40.50.300:FF:000042">
    <property type="entry name" value="Maltose/maltodextrin ABC transporter, ATP-binding protein"/>
    <property type="match status" value="1"/>
</dbReference>